<gene>
    <name evidence="2" type="ORF">BI364_10460</name>
</gene>
<dbReference type="AlphaFoldDB" id="A0A1D8IPG1"/>
<dbReference type="GO" id="GO:0050661">
    <property type="term" value="F:NADP binding"/>
    <property type="evidence" value="ECO:0007669"/>
    <property type="project" value="InterPro"/>
</dbReference>
<keyword evidence="3" id="KW-1185">Reference proteome</keyword>
<dbReference type="GO" id="GO:0004345">
    <property type="term" value="F:glucose-6-phosphate dehydrogenase activity"/>
    <property type="evidence" value="ECO:0007669"/>
    <property type="project" value="InterPro"/>
</dbReference>
<proteinExistence type="predicted"/>
<accession>A0A1D8IPG1</accession>
<dbReference type="Pfam" id="PF02781">
    <property type="entry name" value="G6PD_C"/>
    <property type="match status" value="1"/>
</dbReference>
<protein>
    <recommendedName>
        <fullName evidence="1">Glucose-6-phosphate dehydrogenase C-terminal domain-containing protein</fullName>
    </recommendedName>
</protein>
<dbReference type="Gene3D" id="3.30.360.10">
    <property type="entry name" value="Dihydrodipicolinate Reductase, domain 2"/>
    <property type="match status" value="1"/>
</dbReference>
<dbReference type="EMBL" id="CP017415">
    <property type="protein sequence ID" value="AOU98329.1"/>
    <property type="molecule type" value="Genomic_DNA"/>
</dbReference>
<feature type="domain" description="Glucose-6-phosphate dehydrogenase C-terminal" evidence="1">
    <location>
        <begin position="2"/>
        <end position="100"/>
    </location>
</feature>
<dbReference type="SUPFAM" id="SSF55347">
    <property type="entry name" value="Glyceraldehyde-3-phosphate dehydrogenase-like, C-terminal domain"/>
    <property type="match status" value="1"/>
</dbReference>
<dbReference type="KEGG" id="aprs:BI364_10460"/>
<organism evidence="2 3">
    <name type="scientific">Acidihalobacter yilgarnensis</name>
    <dbReference type="NCBI Taxonomy" id="2819280"/>
    <lineage>
        <taxon>Bacteria</taxon>
        <taxon>Pseudomonadati</taxon>
        <taxon>Pseudomonadota</taxon>
        <taxon>Gammaproteobacteria</taxon>
        <taxon>Chromatiales</taxon>
        <taxon>Ectothiorhodospiraceae</taxon>
        <taxon>Acidihalobacter</taxon>
    </lineage>
</organism>
<evidence type="ECO:0000259" key="1">
    <source>
        <dbReference type="Pfam" id="PF02781"/>
    </source>
</evidence>
<dbReference type="InterPro" id="IPR022675">
    <property type="entry name" value="G6P_DH_C"/>
</dbReference>
<dbReference type="GO" id="GO:0006006">
    <property type="term" value="P:glucose metabolic process"/>
    <property type="evidence" value="ECO:0007669"/>
    <property type="project" value="InterPro"/>
</dbReference>
<reference evidence="3" key="1">
    <citation type="submission" date="2016-09" db="EMBL/GenBank/DDBJ databases">
        <title>Acidihalobacter prosperus F5.</title>
        <authorList>
            <person name="Khaleque H.N."/>
            <person name="Ramsay J.P."/>
            <person name="Kaksonen A.H."/>
            <person name="Boxall N.J."/>
            <person name="Watkin E.L.J."/>
        </authorList>
    </citation>
    <scope>NUCLEOTIDE SEQUENCE [LARGE SCALE GENOMIC DNA]</scope>
    <source>
        <strain evidence="3">F5</strain>
    </source>
</reference>
<evidence type="ECO:0000313" key="3">
    <source>
        <dbReference type="Proteomes" id="UP000095401"/>
    </source>
</evidence>
<evidence type="ECO:0000313" key="2">
    <source>
        <dbReference type="EMBL" id="AOU98329.1"/>
    </source>
</evidence>
<sequence>MVRGQYAGYRKEPGVARESDVEALCALRLFIASWRWQGRAVVPVSGKYLAASMANVMVELKPRPQKLFDDSVPMAGLANYLHLRLSPNLVVAPAARVERAGIESVGDLHEFYLRILVA</sequence>
<dbReference type="Proteomes" id="UP000095401">
    <property type="component" value="Chromosome"/>
</dbReference>
<name>A0A1D8IPG1_9GAMM</name>